<dbReference type="EMBL" id="CAQQ02000322">
    <property type="status" value="NOT_ANNOTATED_CDS"/>
    <property type="molecule type" value="Genomic_DNA"/>
</dbReference>
<organism evidence="5 6">
    <name type="scientific">Megaselia scalaris</name>
    <name type="common">Humpbacked fly</name>
    <name type="synonym">Phora scalaris</name>
    <dbReference type="NCBI Taxonomy" id="36166"/>
    <lineage>
        <taxon>Eukaryota</taxon>
        <taxon>Metazoa</taxon>
        <taxon>Ecdysozoa</taxon>
        <taxon>Arthropoda</taxon>
        <taxon>Hexapoda</taxon>
        <taxon>Insecta</taxon>
        <taxon>Pterygota</taxon>
        <taxon>Neoptera</taxon>
        <taxon>Endopterygota</taxon>
        <taxon>Diptera</taxon>
        <taxon>Brachycera</taxon>
        <taxon>Muscomorpha</taxon>
        <taxon>Platypezoidea</taxon>
        <taxon>Phoridae</taxon>
        <taxon>Megaseliini</taxon>
        <taxon>Megaselia</taxon>
    </lineage>
</organism>
<sequence>MTFFELTSDATSIDKTYKVVATPVNWTPGTKVIILPHVSYAEAEKLFPGAVDMVSMPSGVNYVRTIEKY</sequence>
<evidence type="ECO:0000256" key="3">
    <source>
        <dbReference type="ARBA" id="ARBA00023002"/>
    </source>
</evidence>
<keyword evidence="2" id="KW-0049">Antioxidant</keyword>
<keyword evidence="3" id="KW-0560">Oxidoreductase</keyword>
<dbReference type="AlphaFoldDB" id="T1GWL8"/>
<evidence type="ECO:0000313" key="5">
    <source>
        <dbReference type="EnsemblMetazoa" id="MESCA008195-PA"/>
    </source>
</evidence>
<accession>T1GWL8</accession>
<dbReference type="InterPro" id="IPR019479">
    <property type="entry name" value="Peroxiredoxin_C"/>
</dbReference>
<keyword evidence="1" id="KW-0575">Peroxidase</keyword>
<dbReference type="STRING" id="36166.T1GWL8"/>
<evidence type="ECO:0000256" key="1">
    <source>
        <dbReference type="ARBA" id="ARBA00022559"/>
    </source>
</evidence>
<dbReference type="HOGENOM" id="CLU_204149_0_0_1"/>
<dbReference type="InterPro" id="IPR036249">
    <property type="entry name" value="Thioredoxin-like_sf"/>
</dbReference>
<evidence type="ECO:0000256" key="2">
    <source>
        <dbReference type="ARBA" id="ARBA00022862"/>
    </source>
</evidence>
<dbReference type="SUPFAM" id="SSF52833">
    <property type="entry name" value="Thioredoxin-like"/>
    <property type="match status" value="1"/>
</dbReference>
<dbReference type="EnsemblMetazoa" id="MESCA008195-RA">
    <property type="protein sequence ID" value="MESCA008195-PA"/>
    <property type="gene ID" value="MESCA008195"/>
</dbReference>
<dbReference type="Proteomes" id="UP000015102">
    <property type="component" value="Unassembled WGS sequence"/>
</dbReference>
<feature type="domain" description="Peroxiredoxin C-terminal" evidence="4">
    <location>
        <begin position="20"/>
        <end position="47"/>
    </location>
</feature>
<reference evidence="6" key="1">
    <citation type="submission" date="2013-02" db="EMBL/GenBank/DDBJ databases">
        <authorList>
            <person name="Hughes D."/>
        </authorList>
    </citation>
    <scope>NUCLEOTIDE SEQUENCE</scope>
    <source>
        <strain>Durham</strain>
        <strain evidence="6">NC isolate 2 -- Noor lab</strain>
    </source>
</reference>
<evidence type="ECO:0000313" key="6">
    <source>
        <dbReference type="Proteomes" id="UP000015102"/>
    </source>
</evidence>
<protein>
    <recommendedName>
        <fullName evidence="4">Peroxiredoxin C-terminal domain-containing protein</fullName>
    </recommendedName>
</protein>
<name>T1GWL8_MEGSC</name>
<reference evidence="5" key="2">
    <citation type="submission" date="2015-06" db="UniProtKB">
        <authorList>
            <consortium name="EnsemblMetazoa"/>
        </authorList>
    </citation>
    <scope>IDENTIFICATION</scope>
</reference>
<dbReference type="GO" id="GO:0051920">
    <property type="term" value="F:peroxiredoxin activity"/>
    <property type="evidence" value="ECO:0007669"/>
    <property type="project" value="InterPro"/>
</dbReference>
<proteinExistence type="predicted"/>
<keyword evidence="6" id="KW-1185">Reference proteome</keyword>
<dbReference type="EMBL" id="CAQQ02000323">
    <property type="status" value="NOT_ANNOTATED_CDS"/>
    <property type="molecule type" value="Genomic_DNA"/>
</dbReference>
<dbReference type="Pfam" id="PF10417">
    <property type="entry name" value="1-cysPrx_C"/>
    <property type="match status" value="1"/>
</dbReference>
<evidence type="ECO:0000259" key="4">
    <source>
        <dbReference type="Pfam" id="PF10417"/>
    </source>
</evidence>
<dbReference type="OMA" id="VNWTPGT"/>
<dbReference type="Gene3D" id="3.30.1020.10">
    <property type="entry name" value="Antioxidant, Horf6, Chain A, domain2"/>
    <property type="match status" value="1"/>
</dbReference>